<dbReference type="Gene3D" id="4.10.240.10">
    <property type="entry name" value="Zn(2)-C6 fungal-type DNA-binding domain"/>
    <property type="match status" value="1"/>
</dbReference>
<sequence>MSDSASPPDPLPSAAAKQGPPRQPRKRNVVSRDRNGCATCRRRHLRCDKTKPECFNCIRLGYNCEGYGNRIAFRDQTSLITQKFQARKPSAQASPRKPADAVAPETAPLLPGPQLESPGARVNQDETVMAFLNDDTWMWGAWSPSQVEQMDDGDLEQLSNETEWFAVDDTDGSPASSSLDFSNMDALLYPRLPPTISSVSLHPVARQCFQFPDDPEHFHRLLHDGVNGLTAIVPLAGLIADESFSAPYLYRAALAVTALCASPAKSAPAGQDGLALAHHMTPEKQALRHYTMSVQALHDTFPKTTVSAFRDCSLQDLLAWFLTRLLLANCDLRLGCLAAWRAHLRAAGRILSACHGRFVQSPKGRQLAHAFARMALLVELQNRDLAVTSLRTMNPGVASELSSMIERSESPRDRLLALIRRVSKIELKYRYRPDLWRKWVRKMGEVDAALADWQRRLPPSELPVDTGVQEVVAFPASTGSGCGGTAGRRAVVEVRPLTFPNSVDARTAAVNYSHFLCARMRARTRYRGDGSKEAPRDTEATVLHICRIAAGLSAASCAQAEAFGHGMLPAIGGAYYWTSDPSMRSWIWHWLGGYEEAEAGAVGGGGRGREGIWNVRQTRRLMVFLDEETERRRAAMGGSWDIIAAAIEEDEESMDEDDGVCDRAVRREQRLMLRGCDDREDGSSSLVMSDRVPFRIVLHSRSADGWATDCLTVP</sequence>
<dbReference type="GO" id="GO:0003677">
    <property type="term" value="F:DNA binding"/>
    <property type="evidence" value="ECO:0007669"/>
    <property type="project" value="UniProtKB-KW"/>
</dbReference>
<dbReference type="InterPro" id="IPR021858">
    <property type="entry name" value="Fun_TF"/>
</dbReference>
<name>A0AA38RSC3_9PEZI</name>
<evidence type="ECO:0000256" key="3">
    <source>
        <dbReference type="ARBA" id="ARBA00023015"/>
    </source>
</evidence>
<keyword evidence="2" id="KW-0862">Zinc</keyword>
<keyword evidence="3" id="KW-0805">Transcription regulation</keyword>
<dbReference type="GO" id="GO:0005634">
    <property type="term" value="C:nucleus"/>
    <property type="evidence" value="ECO:0007669"/>
    <property type="project" value="UniProtKB-SubCell"/>
</dbReference>
<evidence type="ECO:0000256" key="2">
    <source>
        <dbReference type="ARBA" id="ARBA00022833"/>
    </source>
</evidence>
<dbReference type="SMART" id="SM00066">
    <property type="entry name" value="GAL4"/>
    <property type="match status" value="1"/>
</dbReference>
<accession>A0AA38RSC3</accession>
<dbReference type="SUPFAM" id="SSF57701">
    <property type="entry name" value="Zn2/Cys6 DNA-binding domain"/>
    <property type="match status" value="1"/>
</dbReference>
<dbReference type="AlphaFoldDB" id="A0AA38RSC3"/>
<dbReference type="Proteomes" id="UP001174694">
    <property type="component" value="Unassembled WGS sequence"/>
</dbReference>
<dbReference type="PROSITE" id="PS50048">
    <property type="entry name" value="ZN2_CY6_FUNGAL_2"/>
    <property type="match status" value="1"/>
</dbReference>
<gene>
    <name evidence="9" type="ORF">NKR23_g5661</name>
</gene>
<proteinExistence type="predicted"/>
<evidence type="ECO:0000256" key="4">
    <source>
        <dbReference type="ARBA" id="ARBA00023125"/>
    </source>
</evidence>
<feature type="domain" description="Zn(2)-C6 fungal-type" evidence="8">
    <location>
        <begin position="36"/>
        <end position="64"/>
    </location>
</feature>
<keyword evidence="4" id="KW-0238">DNA-binding</keyword>
<organism evidence="9 10">
    <name type="scientific">Pleurostoma richardsiae</name>
    <dbReference type="NCBI Taxonomy" id="41990"/>
    <lineage>
        <taxon>Eukaryota</taxon>
        <taxon>Fungi</taxon>
        <taxon>Dikarya</taxon>
        <taxon>Ascomycota</taxon>
        <taxon>Pezizomycotina</taxon>
        <taxon>Sordariomycetes</taxon>
        <taxon>Sordariomycetidae</taxon>
        <taxon>Calosphaeriales</taxon>
        <taxon>Pleurostomataceae</taxon>
        <taxon>Pleurostoma</taxon>
    </lineage>
</organism>
<dbReference type="PANTHER" id="PTHR37534">
    <property type="entry name" value="TRANSCRIPTIONAL ACTIVATOR PROTEIN UGA3"/>
    <property type="match status" value="1"/>
</dbReference>
<keyword evidence="10" id="KW-1185">Reference proteome</keyword>
<evidence type="ECO:0000256" key="6">
    <source>
        <dbReference type="ARBA" id="ARBA00023242"/>
    </source>
</evidence>
<evidence type="ECO:0000256" key="7">
    <source>
        <dbReference type="SAM" id="MobiDB-lite"/>
    </source>
</evidence>
<evidence type="ECO:0000256" key="1">
    <source>
        <dbReference type="ARBA" id="ARBA00004123"/>
    </source>
</evidence>
<dbReference type="GO" id="GO:0008270">
    <property type="term" value="F:zinc ion binding"/>
    <property type="evidence" value="ECO:0007669"/>
    <property type="project" value="InterPro"/>
</dbReference>
<keyword evidence="5" id="KW-0804">Transcription</keyword>
<evidence type="ECO:0000313" key="10">
    <source>
        <dbReference type="Proteomes" id="UP001174694"/>
    </source>
</evidence>
<dbReference type="Pfam" id="PF11951">
    <property type="entry name" value="Fungal_trans_2"/>
    <property type="match status" value="1"/>
</dbReference>
<feature type="compositionally biased region" description="Low complexity" evidence="7">
    <location>
        <begin position="1"/>
        <end position="16"/>
    </location>
</feature>
<feature type="region of interest" description="Disordered" evidence="7">
    <location>
        <begin position="85"/>
        <end position="120"/>
    </location>
</feature>
<dbReference type="Pfam" id="PF00172">
    <property type="entry name" value="Zn_clus"/>
    <property type="match status" value="1"/>
</dbReference>
<evidence type="ECO:0000256" key="5">
    <source>
        <dbReference type="ARBA" id="ARBA00023163"/>
    </source>
</evidence>
<dbReference type="GO" id="GO:0000981">
    <property type="term" value="F:DNA-binding transcription factor activity, RNA polymerase II-specific"/>
    <property type="evidence" value="ECO:0007669"/>
    <property type="project" value="InterPro"/>
</dbReference>
<dbReference type="PROSITE" id="PS00463">
    <property type="entry name" value="ZN2_CY6_FUNGAL_1"/>
    <property type="match status" value="1"/>
</dbReference>
<reference evidence="9" key="1">
    <citation type="submission" date="2022-07" db="EMBL/GenBank/DDBJ databases">
        <title>Fungi with potential for degradation of polypropylene.</title>
        <authorList>
            <person name="Gostincar C."/>
        </authorList>
    </citation>
    <scope>NUCLEOTIDE SEQUENCE</scope>
    <source>
        <strain evidence="9">EXF-13308</strain>
    </source>
</reference>
<evidence type="ECO:0000259" key="8">
    <source>
        <dbReference type="PROSITE" id="PS50048"/>
    </source>
</evidence>
<protein>
    <submittedName>
        <fullName evidence="9">C6 zinc finger domain protein</fullName>
    </submittedName>
</protein>
<comment type="caution">
    <text evidence="9">The sequence shown here is derived from an EMBL/GenBank/DDBJ whole genome shotgun (WGS) entry which is preliminary data.</text>
</comment>
<dbReference type="EMBL" id="JANBVO010000015">
    <property type="protein sequence ID" value="KAJ9145099.1"/>
    <property type="molecule type" value="Genomic_DNA"/>
</dbReference>
<dbReference type="InterPro" id="IPR036864">
    <property type="entry name" value="Zn2-C6_fun-type_DNA-bd_sf"/>
</dbReference>
<dbReference type="PANTHER" id="PTHR37534:SF46">
    <property type="entry name" value="ZN(II)2CYS6 TRANSCRIPTION FACTOR (EUROFUNG)"/>
    <property type="match status" value="1"/>
</dbReference>
<dbReference type="InterPro" id="IPR001138">
    <property type="entry name" value="Zn2Cys6_DnaBD"/>
</dbReference>
<comment type="subcellular location">
    <subcellularLocation>
        <location evidence="1">Nucleus</location>
    </subcellularLocation>
</comment>
<keyword evidence="6" id="KW-0539">Nucleus</keyword>
<evidence type="ECO:0000313" key="9">
    <source>
        <dbReference type="EMBL" id="KAJ9145099.1"/>
    </source>
</evidence>
<feature type="region of interest" description="Disordered" evidence="7">
    <location>
        <begin position="1"/>
        <end position="35"/>
    </location>
</feature>
<dbReference type="CDD" id="cd00067">
    <property type="entry name" value="GAL4"/>
    <property type="match status" value="1"/>
</dbReference>